<dbReference type="InterPro" id="IPR038332">
    <property type="entry name" value="PPE_sf"/>
</dbReference>
<protein>
    <submittedName>
        <fullName evidence="5">PPE family protein</fullName>
    </submittedName>
</protein>
<feature type="domain" description="PPE family C-terminal" evidence="4">
    <location>
        <begin position="305"/>
        <end position="370"/>
    </location>
</feature>
<dbReference type="InterPro" id="IPR022171">
    <property type="entry name" value="PPE_C"/>
</dbReference>
<gene>
    <name evidence="5" type="ORF">K5L39_23300</name>
</gene>
<keyword evidence="6" id="KW-1185">Reference proteome</keyword>
<accession>A0ABU5Z3W7</accession>
<dbReference type="InterPro" id="IPR000030">
    <property type="entry name" value="PPE_dom"/>
</dbReference>
<dbReference type="RefSeq" id="WP_329779832.1">
    <property type="nucleotide sequence ID" value="NZ_JAYJJQ010000064.1"/>
</dbReference>
<name>A0ABU5Z3W7_9MYCO</name>
<evidence type="ECO:0000313" key="5">
    <source>
        <dbReference type="EMBL" id="MEB3072100.1"/>
    </source>
</evidence>
<feature type="coiled-coil region" evidence="2">
    <location>
        <begin position="416"/>
        <end position="443"/>
    </location>
</feature>
<evidence type="ECO:0000259" key="4">
    <source>
        <dbReference type="Pfam" id="PF12484"/>
    </source>
</evidence>
<sequence length="449" mass="45301">MLDYAMLPPEVNSGRMYVGAGSVPMMAAAAAWDRLATALGAAATSYRMAISELAANSWRGPASIAMATAATPYADWMTATATQAELVAGQAWAAVAAYEAAFAATVPPPVIAANRATLAALVATNFFGQNLPAIAANQAEYAEMWAQDAAAMYSYGGNSAAATQLSPLSAAPQITSPTASGGQAAAAHSAAQSAAGTASQSLSSLLDWDPFSPIVNGPLVNNPTIAGLNGFFDEIGALLLQSAPPGLLAFAVETFFIPLYLTTGKVAMLGTGAAMGAASGAGLASSTTEGVSAGTLAGVQQPTVSAGVGRAVPLGKLSVPSSWATAAQDVRLAAVAVPASGTPGMAAPVMSSPGMVPPVMGGRAGGMVNTPQKADTRVQSASNFAATPQGRGTTVADEAGQNRWTQGTPVVAGRLSDREQDELVRLRDELDDLAMDYDAMARLMREAMR</sequence>
<dbReference type="PANTHER" id="PTHR46766">
    <property type="entry name" value="GLUTAMINE-RICH PROTEIN 2"/>
    <property type="match status" value="1"/>
</dbReference>
<keyword evidence="2" id="KW-0175">Coiled coil</keyword>
<dbReference type="SUPFAM" id="SSF140459">
    <property type="entry name" value="PE/PPE dimer-like"/>
    <property type="match status" value="1"/>
</dbReference>
<proteinExistence type="inferred from homology"/>
<evidence type="ECO:0000259" key="3">
    <source>
        <dbReference type="Pfam" id="PF00823"/>
    </source>
</evidence>
<dbReference type="PANTHER" id="PTHR46766:SF1">
    <property type="entry name" value="GLUTAMINE-RICH PROTEIN 2"/>
    <property type="match status" value="1"/>
</dbReference>
<reference evidence="5 6" key="1">
    <citation type="submission" date="2023-12" db="EMBL/GenBank/DDBJ databases">
        <title>Description of new species of Mycobacterium terrae complex isolated from sewage at the Sao Paulo Zoological Park Foundation in Brazil.</title>
        <authorList>
            <person name="Romagnoli C.L."/>
            <person name="Conceicao E.C."/>
            <person name="Machado E."/>
            <person name="Barreto L.B.P.F."/>
            <person name="Sharma A."/>
            <person name="Silva N.M."/>
            <person name="Marques L.E."/>
            <person name="Juliana M.A."/>
            <person name="Lourenco M.C.S."/>
            <person name="Digiampietri L.A."/>
            <person name="Suffys P.N."/>
            <person name="Viana-Niero C."/>
        </authorList>
    </citation>
    <scope>NUCLEOTIDE SEQUENCE [LARGE SCALE GENOMIC DNA]</scope>
    <source>
        <strain evidence="5 6">MYC017</strain>
    </source>
</reference>
<dbReference type="Pfam" id="PF00823">
    <property type="entry name" value="PPE"/>
    <property type="match status" value="1"/>
</dbReference>
<comment type="similarity">
    <text evidence="1">Belongs to the mycobacterial PPE family.</text>
</comment>
<feature type="domain" description="PPE" evidence="3">
    <location>
        <begin position="3"/>
        <end position="165"/>
    </location>
</feature>
<dbReference type="EMBL" id="JAYJJQ010000064">
    <property type="protein sequence ID" value="MEB3072100.1"/>
    <property type="molecule type" value="Genomic_DNA"/>
</dbReference>
<dbReference type="Proteomes" id="UP001299283">
    <property type="component" value="Unassembled WGS sequence"/>
</dbReference>
<evidence type="ECO:0000256" key="1">
    <source>
        <dbReference type="ARBA" id="ARBA00010652"/>
    </source>
</evidence>
<comment type="caution">
    <text evidence="5">The sequence shown here is derived from an EMBL/GenBank/DDBJ whole genome shotgun (WGS) entry which is preliminary data.</text>
</comment>
<evidence type="ECO:0000313" key="6">
    <source>
        <dbReference type="Proteomes" id="UP001299283"/>
    </source>
</evidence>
<dbReference type="Gene3D" id="1.20.1260.20">
    <property type="entry name" value="PPE superfamily"/>
    <property type="match status" value="1"/>
</dbReference>
<organism evidence="5 6">
    <name type="scientific">[Mycobacterium] vasticus</name>
    <dbReference type="NCBI Taxonomy" id="2875777"/>
    <lineage>
        <taxon>Bacteria</taxon>
        <taxon>Bacillati</taxon>
        <taxon>Actinomycetota</taxon>
        <taxon>Actinomycetes</taxon>
        <taxon>Mycobacteriales</taxon>
        <taxon>Mycobacteriaceae</taxon>
        <taxon>Mycolicibacter</taxon>
    </lineage>
</organism>
<dbReference type="Pfam" id="PF12484">
    <property type="entry name" value="PPE-SVP"/>
    <property type="match status" value="1"/>
</dbReference>
<evidence type="ECO:0000256" key="2">
    <source>
        <dbReference type="SAM" id="Coils"/>
    </source>
</evidence>